<comment type="caution">
    <text evidence="1">The sequence shown here is derived from an EMBL/GenBank/DDBJ whole genome shotgun (WGS) entry which is preliminary data.</text>
</comment>
<dbReference type="Proteomes" id="UP000826656">
    <property type="component" value="Unassembled WGS sequence"/>
</dbReference>
<proteinExistence type="predicted"/>
<dbReference type="PANTHER" id="PTHR35218:SF8">
    <property type="entry name" value="ENDONUCLEASE_EXONUCLEASE_PHOSPHATASE"/>
    <property type="match status" value="1"/>
</dbReference>
<sequence>MKEFKEPSREAILIDCLAAVKKISLNLRNQKELPLAEVLNLLRDSRKPTQLEKRKGILKSPTIQESQMNYIIWNVKGVNNNSFRRKCQDLVHMHKTSMIVLLETKVTGHAKIIEELVFDAKIQSVVERFLDNNVIMWKEDSLKLDNNYVTP</sequence>
<evidence type="ECO:0000313" key="1">
    <source>
        <dbReference type="EMBL" id="KAH0781753.1"/>
    </source>
</evidence>
<name>A0ABQ7WNW1_SOLTU</name>
<reference evidence="1 2" key="1">
    <citation type="journal article" date="2021" name="bioRxiv">
        <title>Chromosome-scale and haplotype-resolved genome assembly of a tetraploid potato cultivar.</title>
        <authorList>
            <person name="Sun H."/>
            <person name="Jiao W.-B."/>
            <person name="Krause K."/>
            <person name="Campoy J.A."/>
            <person name="Goel M."/>
            <person name="Folz-Donahue K."/>
            <person name="Kukat C."/>
            <person name="Huettel B."/>
            <person name="Schneeberger K."/>
        </authorList>
    </citation>
    <scope>NUCLEOTIDE SEQUENCE [LARGE SCALE GENOMIC DNA]</scope>
    <source>
        <strain evidence="1">SolTubOtavaFocal</strain>
        <tissue evidence="1">Leaves</tissue>
    </source>
</reference>
<dbReference type="PANTHER" id="PTHR35218">
    <property type="entry name" value="RNASE H DOMAIN-CONTAINING PROTEIN"/>
    <property type="match status" value="1"/>
</dbReference>
<keyword evidence="2" id="KW-1185">Reference proteome</keyword>
<dbReference type="EMBL" id="JAIVGD010000001">
    <property type="protein sequence ID" value="KAH0781753.1"/>
    <property type="molecule type" value="Genomic_DNA"/>
</dbReference>
<gene>
    <name evidence="1" type="ORF">KY290_001351</name>
</gene>
<protein>
    <submittedName>
        <fullName evidence="1">Uncharacterized protein</fullName>
    </submittedName>
</protein>
<accession>A0ABQ7WNW1</accession>
<organism evidence="1 2">
    <name type="scientific">Solanum tuberosum</name>
    <name type="common">Potato</name>
    <dbReference type="NCBI Taxonomy" id="4113"/>
    <lineage>
        <taxon>Eukaryota</taxon>
        <taxon>Viridiplantae</taxon>
        <taxon>Streptophyta</taxon>
        <taxon>Embryophyta</taxon>
        <taxon>Tracheophyta</taxon>
        <taxon>Spermatophyta</taxon>
        <taxon>Magnoliopsida</taxon>
        <taxon>eudicotyledons</taxon>
        <taxon>Gunneridae</taxon>
        <taxon>Pentapetalae</taxon>
        <taxon>asterids</taxon>
        <taxon>lamiids</taxon>
        <taxon>Solanales</taxon>
        <taxon>Solanaceae</taxon>
        <taxon>Solanoideae</taxon>
        <taxon>Solaneae</taxon>
        <taxon>Solanum</taxon>
    </lineage>
</organism>
<evidence type="ECO:0000313" key="2">
    <source>
        <dbReference type="Proteomes" id="UP000826656"/>
    </source>
</evidence>